<evidence type="ECO:0000313" key="3">
    <source>
        <dbReference type="Proteomes" id="UP001153712"/>
    </source>
</evidence>
<protein>
    <submittedName>
        <fullName evidence="2">Uncharacterized protein</fullName>
    </submittedName>
</protein>
<keyword evidence="1" id="KW-0732">Signal</keyword>
<feature type="signal peptide" evidence="1">
    <location>
        <begin position="1"/>
        <end position="21"/>
    </location>
</feature>
<evidence type="ECO:0000256" key="1">
    <source>
        <dbReference type="SAM" id="SignalP"/>
    </source>
</evidence>
<accession>A0A9P0DV36</accession>
<reference evidence="2" key="1">
    <citation type="submission" date="2022-01" db="EMBL/GenBank/DDBJ databases">
        <authorList>
            <person name="King R."/>
        </authorList>
    </citation>
    <scope>NUCLEOTIDE SEQUENCE</scope>
</reference>
<dbReference type="EMBL" id="OU900095">
    <property type="protein sequence ID" value="CAH1168641.1"/>
    <property type="molecule type" value="Genomic_DNA"/>
</dbReference>
<organism evidence="2 3">
    <name type="scientific">Phyllotreta striolata</name>
    <name type="common">Striped flea beetle</name>
    <name type="synonym">Crioceris striolata</name>
    <dbReference type="NCBI Taxonomy" id="444603"/>
    <lineage>
        <taxon>Eukaryota</taxon>
        <taxon>Metazoa</taxon>
        <taxon>Ecdysozoa</taxon>
        <taxon>Arthropoda</taxon>
        <taxon>Hexapoda</taxon>
        <taxon>Insecta</taxon>
        <taxon>Pterygota</taxon>
        <taxon>Neoptera</taxon>
        <taxon>Endopterygota</taxon>
        <taxon>Coleoptera</taxon>
        <taxon>Polyphaga</taxon>
        <taxon>Cucujiformia</taxon>
        <taxon>Chrysomeloidea</taxon>
        <taxon>Chrysomelidae</taxon>
        <taxon>Galerucinae</taxon>
        <taxon>Alticini</taxon>
        <taxon>Phyllotreta</taxon>
    </lineage>
</organism>
<dbReference type="OrthoDB" id="10609370at2759"/>
<name>A0A9P0DV36_PHYSR</name>
<gene>
    <name evidence="2" type="ORF">PHYEVI_LOCUS5225</name>
</gene>
<evidence type="ECO:0000313" key="2">
    <source>
        <dbReference type="EMBL" id="CAH1168641.1"/>
    </source>
</evidence>
<proteinExistence type="predicted"/>
<feature type="non-terminal residue" evidence="2">
    <location>
        <position position="220"/>
    </location>
</feature>
<sequence length="220" mass="24293">MLPERIVQWFLICEFALIVIGISNNENLIDEEYHRAADKPKGFQQADTDDLKRDLWYVGHNPKYYHSSGAYGPVGPDNLVYHKEHEPYGYTGETPQYGYTPGYGMFAGHPSSYGYPTGSGGIHPYIHSGGVIPYGHGGGHPYDGYEQDNGFGLNGISQYLKKKLTFKKLFLPLAGLALIAAAGVLSKANPVILQLDATNVGSRIKRSLVQDSNNKYKYTS</sequence>
<dbReference type="Proteomes" id="UP001153712">
    <property type="component" value="Chromosome 2"/>
</dbReference>
<keyword evidence="3" id="KW-1185">Reference proteome</keyword>
<dbReference type="AlphaFoldDB" id="A0A9P0DV36"/>
<feature type="chain" id="PRO_5040160687" evidence="1">
    <location>
        <begin position="22"/>
        <end position="220"/>
    </location>
</feature>